<keyword evidence="4" id="KW-1185">Reference proteome</keyword>
<evidence type="ECO:0000313" key="3">
    <source>
        <dbReference type="EMBL" id="VFT86774.1"/>
    </source>
</evidence>
<organism evidence="3 4">
    <name type="scientific">Aphanomyces stellatus</name>
    <dbReference type="NCBI Taxonomy" id="120398"/>
    <lineage>
        <taxon>Eukaryota</taxon>
        <taxon>Sar</taxon>
        <taxon>Stramenopiles</taxon>
        <taxon>Oomycota</taxon>
        <taxon>Saprolegniomycetes</taxon>
        <taxon>Saprolegniales</taxon>
        <taxon>Verrucalvaceae</taxon>
        <taxon>Aphanomyces</taxon>
    </lineage>
</organism>
<evidence type="ECO:0000313" key="2">
    <source>
        <dbReference type="EMBL" id="KAF0699558.1"/>
    </source>
</evidence>
<dbReference type="InterPro" id="IPR036396">
    <property type="entry name" value="Cyt_P450_sf"/>
</dbReference>
<dbReference type="EMBL" id="CAADRA010005191">
    <property type="protein sequence ID" value="VFT86774.1"/>
    <property type="molecule type" value="Genomic_DNA"/>
</dbReference>
<reference evidence="2" key="2">
    <citation type="submission" date="2019-06" db="EMBL/GenBank/DDBJ databases">
        <title>Genomics analysis of Aphanomyces spp. identifies a new class of oomycete effector associated with host adaptation.</title>
        <authorList>
            <person name="Gaulin E."/>
        </authorList>
    </citation>
    <scope>NUCLEOTIDE SEQUENCE</scope>
    <source>
        <strain evidence="2">CBS 578.67</strain>
    </source>
</reference>
<protein>
    <submittedName>
        <fullName evidence="3">Aste57867_9895 protein</fullName>
    </submittedName>
</protein>
<dbReference type="GO" id="GO:0016705">
    <property type="term" value="F:oxidoreductase activity, acting on paired donors, with incorporation or reduction of molecular oxygen"/>
    <property type="evidence" value="ECO:0007669"/>
    <property type="project" value="InterPro"/>
</dbReference>
<comment type="similarity">
    <text evidence="1">Belongs to the cytochrome P450 family.</text>
</comment>
<reference evidence="3 4" key="1">
    <citation type="submission" date="2019-03" db="EMBL/GenBank/DDBJ databases">
        <authorList>
            <person name="Gaulin E."/>
            <person name="Dumas B."/>
        </authorList>
    </citation>
    <scope>NUCLEOTIDE SEQUENCE [LARGE SCALE GENOMIC DNA]</scope>
    <source>
        <strain evidence="3">CBS 568.67</strain>
    </source>
</reference>
<evidence type="ECO:0000313" key="4">
    <source>
        <dbReference type="Proteomes" id="UP000332933"/>
    </source>
</evidence>
<dbReference type="InterPro" id="IPR001128">
    <property type="entry name" value="Cyt_P450"/>
</dbReference>
<dbReference type="PANTHER" id="PTHR24305">
    <property type="entry name" value="CYTOCHROME P450"/>
    <property type="match status" value="1"/>
</dbReference>
<dbReference type="Proteomes" id="UP000332933">
    <property type="component" value="Unassembled WGS sequence"/>
</dbReference>
<gene>
    <name evidence="3" type="primary">Aste57867_9895</name>
    <name evidence="2" type="ORF">As57867_009856</name>
    <name evidence="3" type="ORF">ASTE57867_9895</name>
</gene>
<evidence type="ECO:0000256" key="1">
    <source>
        <dbReference type="ARBA" id="ARBA00010617"/>
    </source>
</evidence>
<dbReference type="EMBL" id="VJMH01005170">
    <property type="protein sequence ID" value="KAF0699558.1"/>
    <property type="molecule type" value="Genomic_DNA"/>
</dbReference>
<dbReference type="GO" id="GO:0004497">
    <property type="term" value="F:monooxygenase activity"/>
    <property type="evidence" value="ECO:0007669"/>
    <property type="project" value="InterPro"/>
</dbReference>
<dbReference type="AlphaFoldDB" id="A0A485KPN1"/>
<accession>A0A485KPN1</accession>
<name>A0A485KPN1_9STRA</name>
<dbReference type="SUPFAM" id="SSF48264">
    <property type="entry name" value="Cytochrome P450"/>
    <property type="match status" value="1"/>
</dbReference>
<proteinExistence type="inferred from homology"/>
<sequence length="108" mass="11603">MSVLLAGHDTTSGVLGWTLAVLATQPRVVALIWAEYDAVSKRHHGSLATSEALAELTYTLAVVQESMRLNTVTEGTTPRIALQADRITTSDGSNFAVPKVRQNSRPTL</sequence>
<dbReference type="PRINTS" id="PR00385">
    <property type="entry name" value="P450"/>
</dbReference>
<dbReference type="GO" id="GO:0005506">
    <property type="term" value="F:iron ion binding"/>
    <property type="evidence" value="ECO:0007669"/>
    <property type="project" value="InterPro"/>
</dbReference>
<dbReference type="PANTHER" id="PTHR24305:SF166">
    <property type="entry name" value="CYTOCHROME P450 12A4, MITOCHONDRIAL-RELATED"/>
    <property type="match status" value="1"/>
</dbReference>
<dbReference type="InterPro" id="IPR050121">
    <property type="entry name" value="Cytochrome_P450_monoxygenase"/>
</dbReference>
<dbReference type="GO" id="GO:0020037">
    <property type="term" value="F:heme binding"/>
    <property type="evidence" value="ECO:0007669"/>
    <property type="project" value="InterPro"/>
</dbReference>
<dbReference type="Pfam" id="PF00067">
    <property type="entry name" value="p450"/>
    <property type="match status" value="1"/>
</dbReference>
<dbReference type="OrthoDB" id="1470350at2759"/>
<dbReference type="Gene3D" id="1.10.630.10">
    <property type="entry name" value="Cytochrome P450"/>
    <property type="match status" value="1"/>
</dbReference>